<evidence type="ECO:0000313" key="4">
    <source>
        <dbReference type="Proteomes" id="UP000280271"/>
    </source>
</evidence>
<dbReference type="InterPro" id="IPR001433">
    <property type="entry name" value="OxRdtase_FAD/NAD-bd"/>
</dbReference>
<proteinExistence type="predicted"/>
<dbReference type="InterPro" id="IPR017938">
    <property type="entry name" value="Riboflavin_synthase-like_b-brl"/>
</dbReference>
<dbReference type="PANTHER" id="PTHR47354:SF3">
    <property type="entry name" value="OXIDOREDUCTASE-RELATED"/>
    <property type="match status" value="1"/>
</dbReference>
<dbReference type="InterPro" id="IPR001041">
    <property type="entry name" value="2Fe-2S_ferredoxin-type"/>
</dbReference>
<keyword evidence="4" id="KW-1185">Reference proteome</keyword>
<dbReference type="Pfam" id="PF00175">
    <property type="entry name" value="NAD_binding_1"/>
    <property type="match status" value="1"/>
</dbReference>
<name>A0ABX9TSH0_9GAMM</name>
<dbReference type="Proteomes" id="UP000280271">
    <property type="component" value="Unassembled WGS sequence"/>
</dbReference>
<accession>A0ABX9TSH0</accession>
<dbReference type="PROSITE" id="PS51384">
    <property type="entry name" value="FAD_FR"/>
    <property type="match status" value="1"/>
</dbReference>
<dbReference type="SUPFAM" id="SSF63380">
    <property type="entry name" value="Riboflavin synthase domain-like"/>
    <property type="match status" value="1"/>
</dbReference>
<evidence type="ECO:0000259" key="2">
    <source>
        <dbReference type="PROSITE" id="PS51384"/>
    </source>
</evidence>
<dbReference type="SUPFAM" id="SSF54292">
    <property type="entry name" value="2Fe-2S ferredoxin-like"/>
    <property type="match status" value="1"/>
</dbReference>
<dbReference type="Gene3D" id="3.10.20.30">
    <property type="match status" value="1"/>
</dbReference>
<sequence>MTMHVLAKAKSPLSFVTDSVLDLDAINFWLQKINPLWSSNKALGKVVQKDTAAEGMVSLTIQVNRHFQFGQAGQHHPVFAVVDGIRYERTYSLTKLDAQHVLLTVKTLQGGKVSTWLAERAQAGDLVEFGAPFGDMVITALHQPLVLLAAGSGITPMLSMLKDMAKNNQLKDQSVRLMYWVKKQSDAAFVERFEKLASQHPTFSYQIFYTQEADADARLNASHVEQLTQVETSKVYACGPSGFVSIAEQLFSHAQSFKSEAFSMSLMSNDDIGFVNVTLTQSNKVLSIPKGESILVALEQQNIKPKHGCRMGICNKCACNKAEGSTKNMVNGAQNTEPGNLLKICVNSAQSDLVIDL</sequence>
<dbReference type="Gene3D" id="3.40.50.80">
    <property type="entry name" value="Nucleotide-binding domain of ferredoxin-NADP reductase (FNR) module"/>
    <property type="match status" value="1"/>
</dbReference>
<comment type="caution">
    <text evidence="3">The sequence shown here is derived from an EMBL/GenBank/DDBJ whole genome shotgun (WGS) entry which is preliminary data.</text>
</comment>
<dbReference type="CDD" id="cd00207">
    <property type="entry name" value="fer2"/>
    <property type="match status" value="1"/>
</dbReference>
<dbReference type="InterPro" id="IPR017927">
    <property type="entry name" value="FAD-bd_FR_type"/>
</dbReference>
<dbReference type="Pfam" id="PF00970">
    <property type="entry name" value="FAD_binding_6"/>
    <property type="match status" value="1"/>
</dbReference>
<evidence type="ECO:0000313" key="3">
    <source>
        <dbReference type="EMBL" id="RLL18414.1"/>
    </source>
</evidence>
<dbReference type="SUPFAM" id="SSF52343">
    <property type="entry name" value="Ferredoxin reductase-like, C-terminal NADP-linked domain"/>
    <property type="match status" value="1"/>
</dbReference>
<dbReference type="CDD" id="cd06216">
    <property type="entry name" value="FNR_iron_sulfur_binding_2"/>
    <property type="match status" value="1"/>
</dbReference>
<dbReference type="PRINTS" id="PR00410">
    <property type="entry name" value="PHEHYDRXLASE"/>
</dbReference>
<evidence type="ECO:0000259" key="1">
    <source>
        <dbReference type="PROSITE" id="PS51085"/>
    </source>
</evidence>
<dbReference type="PROSITE" id="PS51085">
    <property type="entry name" value="2FE2S_FER_2"/>
    <property type="match status" value="1"/>
</dbReference>
<gene>
    <name evidence="3" type="ORF">D9K81_15440</name>
</gene>
<dbReference type="InterPro" id="IPR036010">
    <property type="entry name" value="2Fe-2S_ferredoxin-like_sf"/>
</dbReference>
<protein>
    <submittedName>
        <fullName evidence="3">Ferredoxin reductase</fullName>
    </submittedName>
</protein>
<dbReference type="EMBL" id="RCHC01000021">
    <property type="protein sequence ID" value="RLL18414.1"/>
    <property type="molecule type" value="Genomic_DNA"/>
</dbReference>
<dbReference type="InterPro" id="IPR008333">
    <property type="entry name" value="Cbr1-like_FAD-bd_dom"/>
</dbReference>
<feature type="domain" description="FAD-binding FR-type" evidence="2">
    <location>
        <begin position="39"/>
        <end position="139"/>
    </location>
</feature>
<dbReference type="Gene3D" id="2.40.30.10">
    <property type="entry name" value="Translation factors"/>
    <property type="match status" value="1"/>
</dbReference>
<dbReference type="InterPro" id="IPR050415">
    <property type="entry name" value="MRET"/>
</dbReference>
<feature type="domain" description="2Fe-2S ferredoxin-type" evidence="1">
    <location>
        <begin position="275"/>
        <end position="357"/>
    </location>
</feature>
<dbReference type="PANTHER" id="PTHR47354">
    <property type="entry name" value="NADH OXIDOREDUCTASE HCR"/>
    <property type="match status" value="1"/>
</dbReference>
<dbReference type="Pfam" id="PF00111">
    <property type="entry name" value="Fer2"/>
    <property type="match status" value="1"/>
</dbReference>
<dbReference type="InterPro" id="IPR039261">
    <property type="entry name" value="FNR_nucleotide-bd"/>
</dbReference>
<organism evidence="3 4">
    <name type="scientific">Acinetobacter chengduensis</name>
    <dbReference type="NCBI Taxonomy" id="2420890"/>
    <lineage>
        <taxon>Bacteria</taxon>
        <taxon>Pseudomonadati</taxon>
        <taxon>Pseudomonadota</taxon>
        <taxon>Gammaproteobacteria</taxon>
        <taxon>Moraxellales</taxon>
        <taxon>Moraxellaceae</taxon>
        <taxon>Acinetobacter</taxon>
    </lineage>
</organism>
<reference evidence="3 4" key="1">
    <citation type="submission" date="2018-09" db="EMBL/GenBank/DDBJ databases">
        <title>The draft genome of Acinetobacter sp. strains.</title>
        <authorList>
            <person name="Qin J."/>
            <person name="Feng Y."/>
            <person name="Zong Z."/>
        </authorList>
    </citation>
    <scope>NUCLEOTIDE SEQUENCE [LARGE SCALE GENOMIC DNA]</scope>
    <source>
        <strain evidence="3 4">WCHAc060005</strain>
    </source>
</reference>
<dbReference type="InterPro" id="IPR012675">
    <property type="entry name" value="Beta-grasp_dom_sf"/>
</dbReference>